<feature type="site" description="Important for catalytic activity" evidence="8">
    <location>
        <position position="219"/>
    </location>
</feature>
<dbReference type="GO" id="GO:0046872">
    <property type="term" value="F:metal ion binding"/>
    <property type="evidence" value="ECO:0007669"/>
    <property type="project" value="UniProtKB-KW"/>
</dbReference>
<evidence type="ECO:0000256" key="7">
    <source>
        <dbReference type="PIRSR" id="PIRSR604808-2"/>
    </source>
</evidence>
<feature type="active site" evidence="6">
    <location>
        <position position="108"/>
    </location>
</feature>
<keyword evidence="4 10" id="KW-0378">Hydrolase</keyword>
<feature type="domain" description="Endonuclease/exonuclease/phosphatase" evidence="9">
    <location>
        <begin position="4"/>
        <end position="245"/>
    </location>
</feature>
<dbReference type="InterPro" id="IPR004808">
    <property type="entry name" value="AP_endonuc_1"/>
</dbReference>
<dbReference type="EC" id="3.1.11.2" evidence="10"/>
<evidence type="ECO:0000313" key="11">
    <source>
        <dbReference type="Proteomes" id="UP000808337"/>
    </source>
</evidence>
<reference evidence="10 11" key="1">
    <citation type="submission" date="2020-10" db="EMBL/GenBank/DDBJ databases">
        <title>Connecting structure to function with the recovery of over 1000 high-quality activated sludge metagenome-assembled genomes encoding full-length rRNA genes using long-read sequencing.</title>
        <authorList>
            <person name="Singleton C.M."/>
            <person name="Petriglieri F."/>
            <person name="Kristensen J.M."/>
            <person name="Kirkegaard R.H."/>
            <person name="Michaelsen T.Y."/>
            <person name="Andersen M.H."/>
            <person name="Karst S.M."/>
            <person name="Dueholm M.S."/>
            <person name="Nielsen P.H."/>
            <person name="Albertsen M."/>
        </authorList>
    </citation>
    <scope>NUCLEOTIDE SEQUENCE [LARGE SCALE GENOMIC DNA]</scope>
    <source>
        <strain evidence="10">Ribe_18-Q3-R11-54_MAXAC.273</strain>
    </source>
</reference>
<keyword evidence="7" id="KW-0464">Manganese</keyword>
<dbReference type="NCBIfam" id="TIGR00195">
    <property type="entry name" value="exoDNase_III"/>
    <property type="match status" value="1"/>
</dbReference>
<name>A0A9D7SX46_9BACT</name>
<comment type="cofactor">
    <cofactor evidence="7">
        <name>Mg(2+)</name>
        <dbReference type="ChEBI" id="CHEBI:18420"/>
    </cofactor>
    <cofactor evidence="7">
        <name>Mn(2+)</name>
        <dbReference type="ChEBI" id="CHEBI:29035"/>
    </cofactor>
    <text evidence="7">Probably binds two magnesium or manganese ions per subunit.</text>
</comment>
<feature type="active site" description="Proton acceptor" evidence="6">
    <location>
        <position position="245"/>
    </location>
</feature>
<dbReference type="GO" id="GO:0003906">
    <property type="term" value="F:DNA-(apurinic or apyrimidinic site) endonuclease activity"/>
    <property type="evidence" value="ECO:0007669"/>
    <property type="project" value="TreeGrafter"/>
</dbReference>
<feature type="binding site" evidence="7">
    <location>
        <position position="147"/>
    </location>
    <ligand>
        <name>Mg(2+)</name>
        <dbReference type="ChEBI" id="CHEBI:18420"/>
        <label>1</label>
    </ligand>
</feature>
<proteinExistence type="inferred from homology"/>
<gene>
    <name evidence="10" type="primary">xth</name>
    <name evidence="10" type="ORF">IPP15_14340</name>
</gene>
<accession>A0A9D7SX46</accession>
<feature type="site" description="Transition state stabilizer" evidence="8">
    <location>
        <position position="149"/>
    </location>
</feature>
<comment type="similarity">
    <text evidence="2">Belongs to the DNA repair enzymes AP/ExoA family.</text>
</comment>
<dbReference type="AlphaFoldDB" id="A0A9D7SX46"/>
<comment type="cofactor">
    <cofactor evidence="1">
        <name>Mn(2+)</name>
        <dbReference type="ChEBI" id="CHEBI:29035"/>
    </cofactor>
</comment>
<dbReference type="PROSITE" id="PS00726">
    <property type="entry name" value="AP_NUCLEASE_F1_1"/>
    <property type="match status" value="1"/>
</dbReference>
<feature type="binding site" evidence="7">
    <location>
        <position position="245"/>
    </location>
    <ligand>
        <name>Mg(2+)</name>
        <dbReference type="ChEBI" id="CHEBI:18420"/>
        <label>1</label>
    </ligand>
</feature>
<dbReference type="EMBL" id="JADKGY010000020">
    <property type="protein sequence ID" value="MBK9983542.1"/>
    <property type="molecule type" value="Genomic_DNA"/>
</dbReference>
<feature type="binding site" evidence="7">
    <location>
        <position position="149"/>
    </location>
    <ligand>
        <name>Mg(2+)</name>
        <dbReference type="ChEBI" id="CHEBI:18420"/>
        <label>1</label>
    </ligand>
</feature>
<evidence type="ECO:0000256" key="5">
    <source>
        <dbReference type="ARBA" id="ARBA00022842"/>
    </source>
</evidence>
<dbReference type="GO" id="GO:0008311">
    <property type="term" value="F:double-stranded DNA 3'-5' DNA exonuclease activity"/>
    <property type="evidence" value="ECO:0007669"/>
    <property type="project" value="UniProtKB-EC"/>
</dbReference>
<dbReference type="InterPro" id="IPR005135">
    <property type="entry name" value="Endo/exonuclease/phosphatase"/>
</dbReference>
<evidence type="ECO:0000256" key="8">
    <source>
        <dbReference type="PIRSR" id="PIRSR604808-3"/>
    </source>
</evidence>
<protein>
    <submittedName>
        <fullName evidence="10">Exodeoxyribonuclease III</fullName>
        <ecNumber evidence="10">3.1.11.2</ecNumber>
    </submittedName>
</protein>
<evidence type="ECO:0000256" key="6">
    <source>
        <dbReference type="PIRSR" id="PIRSR604808-1"/>
    </source>
</evidence>
<dbReference type="Proteomes" id="UP000808337">
    <property type="component" value="Unassembled WGS sequence"/>
</dbReference>
<feature type="binding site" evidence="7">
    <location>
        <position position="35"/>
    </location>
    <ligand>
        <name>Mg(2+)</name>
        <dbReference type="ChEBI" id="CHEBI:18420"/>
        <label>1</label>
    </ligand>
</feature>
<dbReference type="GO" id="GO:0008081">
    <property type="term" value="F:phosphoric diester hydrolase activity"/>
    <property type="evidence" value="ECO:0007669"/>
    <property type="project" value="TreeGrafter"/>
</dbReference>
<dbReference type="InterPro" id="IPR020848">
    <property type="entry name" value="AP_endonuclease_F1_CS"/>
</dbReference>
<dbReference type="GO" id="GO:0003677">
    <property type="term" value="F:DNA binding"/>
    <property type="evidence" value="ECO:0007669"/>
    <property type="project" value="InterPro"/>
</dbReference>
<feature type="active site" description="Proton donor/acceptor" evidence="6">
    <location>
        <position position="147"/>
    </location>
</feature>
<dbReference type="InterPro" id="IPR036691">
    <property type="entry name" value="Endo/exonu/phosph_ase_sf"/>
</dbReference>
<evidence type="ECO:0000256" key="1">
    <source>
        <dbReference type="ARBA" id="ARBA00001936"/>
    </source>
</evidence>
<dbReference type="Pfam" id="PF03372">
    <property type="entry name" value="Exo_endo_phos"/>
    <property type="match status" value="1"/>
</dbReference>
<dbReference type="InterPro" id="IPR020847">
    <property type="entry name" value="AP_endonuclease_F1_BS"/>
</dbReference>
<dbReference type="GO" id="GO:0006284">
    <property type="term" value="P:base-excision repair"/>
    <property type="evidence" value="ECO:0007669"/>
    <property type="project" value="TreeGrafter"/>
</dbReference>
<dbReference type="NCBIfam" id="TIGR00633">
    <property type="entry name" value="xth"/>
    <property type="match status" value="1"/>
</dbReference>
<evidence type="ECO:0000259" key="9">
    <source>
        <dbReference type="Pfam" id="PF03372"/>
    </source>
</evidence>
<dbReference type="PANTHER" id="PTHR22748:SF6">
    <property type="entry name" value="DNA-(APURINIC OR APYRIMIDINIC SITE) ENDONUCLEASE"/>
    <property type="match status" value="1"/>
</dbReference>
<sequence>MKIISWNVNGVRAVAKKGFATQIKNWDADIICLQETKAQDAEVKQALSDIADYNVYSYSAIRKGYSGTSILTKEHPKNINYGLGIDAHDQEGRVITAEYDSFYLLTAYIPNSGSELGRLDYRKTWDDDFTKYLKTLQKKKPVIACGDFNVAHQPIDLARPKENYNKTSGYTQQEIDGMTALLGSGFVDTYRHLRPDEKGYSWWSARFGAREKNIGWRIDYFIVSDSFLPSVVDSFIMPSEMGSDHCPVALVIK</sequence>
<comment type="caution">
    <text evidence="10">The sequence shown here is derived from an EMBL/GenBank/DDBJ whole genome shotgun (WGS) entry which is preliminary data.</text>
</comment>
<evidence type="ECO:0000256" key="4">
    <source>
        <dbReference type="ARBA" id="ARBA00022801"/>
    </source>
</evidence>
<feature type="site" description="Interaction with DNA substrate" evidence="8">
    <location>
        <position position="245"/>
    </location>
</feature>
<feature type="binding site" evidence="7">
    <location>
        <position position="244"/>
    </location>
    <ligand>
        <name>Mg(2+)</name>
        <dbReference type="ChEBI" id="CHEBI:18420"/>
        <label>1</label>
    </ligand>
</feature>
<keyword evidence="5 7" id="KW-0460">Magnesium</keyword>
<keyword evidence="3 7" id="KW-0479">Metal-binding</keyword>
<dbReference type="CDD" id="cd09087">
    <property type="entry name" value="Ape1-like_AP-endo"/>
    <property type="match status" value="1"/>
</dbReference>
<evidence type="ECO:0000256" key="2">
    <source>
        <dbReference type="ARBA" id="ARBA00007092"/>
    </source>
</evidence>
<evidence type="ECO:0000256" key="3">
    <source>
        <dbReference type="ARBA" id="ARBA00022723"/>
    </source>
</evidence>
<feature type="binding site" evidence="7">
    <location>
        <position position="7"/>
    </location>
    <ligand>
        <name>Mg(2+)</name>
        <dbReference type="ChEBI" id="CHEBI:18420"/>
        <label>1</label>
    </ligand>
</feature>
<dbReference type="PROSITE" id="PS00727">
    <property type="entry name" value="AP_NUCLEASE_F1_2"/>
    <property type="match status" value="1"/>
</dbReference>
<evidence type="ECO:0000313" key="10">
    <source>
        <dbReference type="EMBL" id="MBK9983542.1"/>
    </source>
</evidence>
<dbReference type="PROSITE" id="PS51435">
    <property type="entry name" value="AP_NUCLEASE_F1_4"/>
    <property type="match status" value="1"/>
</dbReference>
<dbReference type="SUPFAM" id="SSF56219">
    <property type="entry name" value="DNase I-like"/>
    <property type="match status" value="1"/>
</dbReference>
<dbReference type="Gene3D" id="3.60.10.10">
    <property type="entry name" value="Endonuclease/exonuclease/phosphatase"/>
    <property type="match status" value="1"/>
</dbReference>
<organism evidence="10 11">
    <name type="scientific">Candidatus Opimibacter skivensis</name>
    <dbReference type="NCBI Taxonomy" id="2982028"/>
    <lineage>
        <taxon>Bacteria</taxon>
        <taxon>Pseudomonadati</taxon>
        <taxon>Bacteroidota</taxon>
        <taxon>Saprospiria</taxon>
        <taxon>Saprospirales</taxon>
        <taxon>Saprospiraceae</taxon>
        <taxon>Candidatus Opimibacter</taxon>
    </lineage>
</organism>
<dbReference type="PANTHER" id="PTHR22748">
    <property type="entry name" value="AP ENDONUCLEASE"/>
    <property type="match status" value="1"/>
</dbReference>